<proteinExistence type="predicted"/>
<evidence type="ECO:0000313" key="1">
    <source>
        <dbReference type="EMBL" id="KNE02009.1"/>
    </source>
</evidence>
<dbReference type="Proteomes" id="UP000037122">
    <property type="component" value="Unassembled WGS sequence"/>
</dbReference>
<accession>A0A0L0P6T1</accession>
<protein>
    <submittedName>
        <fullName evidence="1">Uncharacterized protein</fullName>
    </submittedName>
</protein>
<dbReference type="AlphaFoldDB" id="A0A0L0P6T1"/>
<gene>
    <name evidence="1" type="ORF">QG37_00948</name>
</gene>
<evidence type="ECO:0000313" key="2">
    <source>
        <dbReference type="Proteomes" id="UP000037122"/>
    </source>
</evidence>
<name>A0A0L0P6T1_CANAR</name>
<reference evidence="2" key="1">
    <citation type="journal article" date="2015" name="BMC Genomics">
        <title>Draft genome of a commonly misdiagnosed multidrug resistant pathogen Candida auris.</title>
        <authorList>
            <person name="Chatterjee S."/>
            <person name="Alampalli S.V."/>
            <person name="Nageshan R.K."/>
            <person name="Chettiar S.T."/>
            <person name="Joshi S."/>
            <person name="Tatu U.S."/>
        </authorList>
    </citation>
    <scope>NUCLEOTIDE SEQUENCE [LARGE SCALE GENOMIC DNA]</scope>
    <source>
        <strain evidence="2">6684</strain>
    </source>
</reference>
<comment type="caution">
    <text evidence="1">The sequence shown here is derived from an EMBL/GenBank/DDBJ whole genome shotgun (WGS) entry which is preliminary data.</text>
</comment>
<organism evidence="1 2">
    <name type="scientific">Candidozyma auris</name>
    <name type="common">Yeast</name>
    <name type="synonym">Candida auris</name>
    <dbReference type="NCBI Taxonomy" id="498019"/>
    <lineage>
        <taxon>Eukaryota</taxon>
        <taxon>Fungi</taxon>
        <taxon>Dikarya</taxon>
        <taxon>Ascomycota</taxon>
        <taxon>Saccharomycotina</taxon>
        <taxon>Pichiomycetes</taxon>
        <taxon>Metschnikowiaceae</taxon>
        <taxon>Candidozyma</taxon>
    </lineage>
</organism>
<dbReference type="EMBL" id="LGST01000007">
    <property type="protein sequence ID" value="KNE02009.1"/>
    <property type="molecule type" value="Genomic_DNA"/>
</dbReference>
<dbReference type="VEuPathDB" id="FungiDB:QG37_00948"/>
<sequence>MLFTSIKMSSKLNGQDSREAAFHGLFKAVAFSKGVQLPEL</sequence>